<dbReference type="Pfam" id="PF13181">
    <property type="entry name" value="TPR_8"/>
    <property type="match status" value="1"/>
</dbReference>
<dbReference type="PANTHER" id="PTHR44103">
    <property type="entry name" value="PROPROTEIN CONVERTASE P"/>
    <property type="match status" value="1"/>
</dbReference>
<dbReference type="SUPFAM" id="SSF69318">
    <property type="entry name" value="Integrin alpha N-terminal domain"/>
    <property type="match status" value="1"/>
</dbReference>
<accession>A0A5B9Q949</accession>
<evidence type="ECO:0000256" key="2">
    <source>
        <dbReference type="PROSITE-ProRule" id="PRU00339"/>
    </source>
</evidence>
<keyword evidence="5" id="KW-1185">Reference proteome</keyword>
<dbReference type="KEGG" id="bgok:Pr1d_12430"/>
<organism evidence="4 5">
    <name type="scientific">Bythopirellula goksoeyrii</name>
    <dbReference type="NCBI Taxonomy" id="1400387"/>
    <lineage>
        <taxon>Bacteria</taxon>
        <taxon>Pseudomonadati</taxon>
        <taxon>Planctomycetota</taxon>
        <taxon>Planctomycetia</taxon>
        <taxon>Pirellulales</taxon>
        <taxon>Lacipirellulaceae</taxon>
        <taxon>Bythopirellula</taxon>
    </lineage>
</organism>
<evidence type="ECO:0000256" key="1">
    <source>
        <dbReference type="ARBA" id="ARBA00022729"/>
    </source>
</evidence>
<dbReference type="EMBL" id="CP042913">
    <property type="protein sequence ID" value="QEG33972.1"/>
    <property type="molecule type" value="Genomic_DNA"/>
</dbReference>
<name>A0A5B9Q949_9BACT</name>
<dbReference type="Proteomes" id="UP000323917">
    <property type="component" value="Chromosome"/>
</dbReference>
<dbReference type="SMART" id="SM00028">
    <property type="entry name" value="TPR"/>
    <property type="match status" value="6"/>
</dbReference>
<proteinExistence type="predicted"/>
<dbReference type="InterPro" id="IPR028994">
    <property type="entry name" value="Integrin_alpha_N"/>
</dbReference>
<keyword evidence="1" id="KW-0732">Signal</keyword>
<protein>
    <submittedName>
        <fullName evidence="4">Tetratricopeptide repeat protein</fullName>
    </submittedName>
</protein>
<dbReference type="Gene3D" id="1.25.40.10">
    <property type="entry name" value="Tetratricopeptide repeat domain"/>
    <property type="match status" value="3"/>
</dbReference>
<keyword evidence="2" id="KW-0802">TPR repeat</keyword>
<feature type="region of interest" description="Disordered" evidence="3">
    <location>
        <begin position="443"/>
        <end position="466"/>
    </location>
</feature>
<dbReference type="InterPro" id="IPR013517">
    <property type="entry name" value="FG-GAP"/>
</dbReference>
<feature type="repeat" description="TPR" evidence="2">
    <location>
        <begin position="535"/>
        <end position="568"/>
    </location>
</feature>
<dbReference type="Pfam" id="PF13517">
    <property type="entry name" value="FG-GAP_3"/>
    <property type="match status" value="3"/>
</dbReference>
<dbReference type="InterPro" id="IPR011990">
    <property type="entry name" value="TPR-like_helical_dom_sf"/>
</dbReference>
<sequence length="891" mass="98113">MFEGNRNSESSGVSKMQFRVPPLIFLLGCLTVISSAWRISHAQEVESDPVTLEVPTSDSSQLAFELQQIGPPPFHRPKITNVQIVDLDRNGSQDVVVCDAQAQAVYCYRKSDAGLWEEQLLGDDLIAPAHATVVDLDQDGDSDVLVSVMGNLYPDDGVIGSLVLLENKEGVFEKRVLLDDVRRVVDAQPGDFDKDGDIDLAVAVFGYQRGQVLWLENKGDGNFLDHELLYAPGTIHVPVADYDNDGDLDIAAIVSQDEEEVWGFENLGDGNFTPHRVWMTVNYDIGSAGLVETDLDGDGDSDLLLPVGDNLEDSYCIPQPYHGCLWLENEGGWKFSEHRLASFSGTYAAAASDLDSDGDNDVVLCSMVNDWDSPASASATWMENDGEENFQQHTIAKEPIMLTTIACGDLNNDLRPDIVAGGLHLFRPFDRFGRVSSWLNNDDVRSPAPSSQQAPEDKQKPGNPSIVPLPDLSFVDDLTRADLQNAHDRVVAKVEQENDTEADWLKLGQAYYAFGLFSAANGCFELAVVKNPKSILANYLYGVSLARLGKLSDAIEQFHEAISISEKPQHSRLWCEIGRCYLRLEQPTEAESAFVKAGSNSAALAHLAKLRLRSGRAREAVGPLNTLAQQHSGTTEVLLLSYQVSLALGLKEQAQQYRDRAEYNSKKMPSDPIAIMVKQTTEKLGEVKLGKEAKRHVDSENWDEAAPLLERITNSHSGKGAILLLAGTEIQRGNSPRSIKLLEKFIKQSGSDPQATFLLGEAYQSAGQDEAALSIWESLAKISSEPTLHDRLAKQYERLGNHDAAEKQRALSIQAKGIATLRTGNPTSARKYLEQATDLDPSLVNSWFYLAECRRFLGERIAAQDAYNRVLELNPNHGRALRYLMLLSQAS</sequence>
<dbReference type="PROSITE" id="PS50005">
    <property type="entry name" value="TPR"/>
    <property type="match status" value="2"/>
</dbReference>
<dbReference type="Gene3D" id="2.130.10.130">
    <property type="entry name" value="Integrin alpha, N-terminal"/>
    <property type="match status" value="1"/>
</dbReference>
<dbReference type="Pfam" id="PF13432">
    <property type="entry name" value="TPR_16"/>
    <property type="match status" value="2"/>
</dbReference>
<dbReference type="SUPFAM" id="SSF48452">
    <property type="entry name" value="TPR-like"/>
    <property type="match status" value="2"/>
</dbReference>
<reference evidence="4 5" key="1">
    <citation type="submission" date="2019-08" db="EMBL/GenBank/DDBJ databases">
        <title>Deep-cultivation of Planctomycetes and their phenomic and genomic characterization uncovers novel biology.</title>
        <authorList>
            <person name="Wiegand S."/>
            <person name="Jogler M."/>
            <person name="Boedeker C."/>
            <person name="Pinto D."/>
            <person name="Vollmers J."/>
            <person name="Rivas-Marin E."/>
            <person name="Kohn T."/>
            <person name="Peeters S.H."/>
            <person name="Heuer A."/>
            <person name="Rast P."/>
            <person name="Oberbeckmann S."/>
            <person name="Bunk B."/>
            <person name="Jeske O."/>
            <person name="Meyerdierks A."/>
            <person name="Storesund J.E."/>
            <person name="Kallscheuer N."/>
            <person name="Luecker S."/>
            <person name="Lage O.M."/>
            <person name="Pohl T."/>
            <person name="Merkel B.J."/>
            <person name="Hornburger P."/>
            <person name="Mueller R.-W."/>
            <person name="Bruemmer F."/>
            <person name="Labrenz M."/>
            <person name="Spormann A.M."/>
            <person name="Op den Camp H."/>
            <person name="Overmann J."/>
            <person name="Amann R."/>
            <person name="Jetten M.S.M."/>
            <person name="Mascher T."/>
            <person name="Medema M.H."/>
            <person name="Devos D.P."/>
            <person name="Kaster A.-K."/>
            <person name="Ovreas L."/>
            <person name="Rohde M."/>
            <person name="Galperin M.Y."/>
            <person name="Jogler C."/>
        </authorList>
    </citation>
    <scope>NUCLEOTIDE SEQUENCE [LARGE SCALE GENOMIC DNA]</scope>
    <source>
        <strain evidence="4 5">Pr1d</strain>
    </source>
</reference>
<evidence type="ECO:0000256" key="3">
    <source>
        <dbReference type="SAM" id="MobiDB-lite"/>
    </source>
</evidence>
<dbReference type="AlphaFoldDB" id="A0A5B9Q949"/>
<feature type="repeat" description="TPR" evidence="2">
    <location>
        <begin position="844"/>
        <end position="877"/>
    </location>
</feature>
<evidence type="ECO:0000313" key="4">
    <source>
        <dbReference type="EMBL" id="QEG33972.1"/>
    </source>
</evidence>
<gene>
    <name evidence="4" type="ORF">Pr1d_12430</name>
</gene>
<evidence type="ECO:0000313" key="5">
    <source>
        <dbReference type="Proteomes" id="UP000323917"/>
    </source>
</evidence>
<dbReference type="InterPro" id="IPR019734">
    <property type="entry name" value="TPR_rpt"/>
</dbReference>
<dbReference type="PANTHER" id="PTHR44103:SF1">
    <property type="entry name" value="PROPROTEIN CONVERTASE P"/>
    <property type="match status" value="1"/>
</dbReference>